<comment type="subunit">
    <text evidence="7 9">Part of the 50S ribosomal subunit.</text>
</comment>
<evidence type="ECO:0000256" key="6">
    <source>
        <dbReference type="ARBA" id="ARBA00035207"/>
    </source>
</evidence>
<dbReference type="GO" id="GO:0006412">
    <property type="term" value="P:translation"/>
    <property type="evidence" value="ECO:0007669"/>
    <property type="project" value="UniProtKB-UniRule"/>
</dbReference>
<evidence type="ECO:0000256" key="5">
    <source>
        <dbReference type="ARBA" id="ARBA00023274"/>
    </source>
</evidence>
<comment type="function">
    <text evidence="7">The globular domain of the protein is located near the polypeptide exit tunnel on the outside of the subunit, while an extended beta-hairpin is found that lines the wall of the exit tunnel in the center of the 70S ribosome.</text>
</comment>
<feature type="compositionally biased region" description="Low complexity" evidence="11">
    <location>
        <begin position="126"/>
        <end position="138"/>
    </location>
</feature>
<evidence type="ECO:0000256" key="8">
    <source>
        <dbReference type="RuleBase" id="RU004005"/>
    </source>
</evidence>
<evidence type="ECO:0000256" key="4">
    <source>
        <dbReference type="ARBA" id="ARBA00022980"/>
    </source>
</evidence>
<keyword evidence="3 7" id="KW-0694">RNA-binding</keyword>
<dbReference type="InterPro" id="IPR005727">
    <property type="entry name" value="Ribosomal_uL22_bac/chlpt-type"/>
</dbReference>
<gene>
    <name evidence="7" type="primary">rplV</name>
    <name evidence="12" type="ORF">SAMN06265337_2962</name>
</gene>
<name>A0A212UC43_9BACT</name>
<dbReference type="InterPro" id="IPR001063">
    <property type="entry name" value="Ribosomal_uL22"/>
</dbReference>
<dbReference type="AlphaFoldDB" id="A0A212UC43"/>
<evidence type="ECO:0000256" key="10">
    <source>
        <dbReference type="RuleBase" id="RU004008"/>
    </source>
</evidence>
<evidence type="ECO:0000256" key="2">
    <source>
        <dbReference type="ARBA" id="ARBA00022730"/>
    </source>
</evidence>
<feature type="region of interest" description="Disordered" evidence="11">
    <location>
        <begin position="123"/>
        <end position="161"/>
    </location>
</feature>
<proteinExistence type="inferred from homology"/>
<dbReference type="PANTHER" id="PTHR13501:SF8">
    <property type="entry name" value="LARGE RIBOSOMAL SUBUNIT PROTEIN UL22M"/>
    <property type="match status" value="1"/>
</dbReference>
<accession>A0A212UC43</accession>
<reference evidence="13" key="1">
    <citation type="submission" date="2017-06" db="EMBL/GenBank/DDBJ databases">
        <authorList>
            <person name="Varghese N."/>
            <person name="Submissions S."/>
        </authorList>
    </citation>
    <scope>NUCLEOTIDE SEQUENCE [LARGE SCALE GENOMIC DNA]</scope>
    <source>
        <strain evidence="13">DSM 11116</strain>
    </source>
</reference>
<evidence type="ECO:0000313" key="12">
    <source>
        <dbReference type="EMBL" id="SNC75614.1"/>
    </source>
</evidence>
<keyword evidence="2 7" id="KW-0699">rRNA-binding</keyword>
<comment type="similarity">
    <text evidence="1 7 8">Belongs to the universal ribosomal protein uL22 family.</text>
</comment>
<dbReference type="HAMAP" id="MF_01331_B">
    <property type="entry name" value="Ribosomal_uL22_B"/>
    <property type="match status" value="1"/>
</dbReference>
<comment type="function">
    <text evidence="7 10">This protein binds specifically to 23S rRNA; its binding is stimulated by other ribosomal proteins, e.g., L4, L17, and L20. It is important during the early stages of 50S assembly. It makes multiple contacts with different domains of the 23S rRNA in the assembled 50S subunit and ribosome.</text>
</comment>
<dbReference type="OrthoDB" id="9805969at2"/>
<evidence type="ECO:0000256" key="11">
    <source>
        <dbReference type="SAM" id="MobiDB-lite"/>
    </source>
</evidence>
<keyword evidence="4 7" id="KW-0689">Ribosomal protein</keyword>
<protein>
    <recommendedName>
        <fullName evidence="6 7">Large ribosomal subunit protein uL22</fullName>
    </recommendedName>
</protein>
<dbReference type="InterPro" id="IPR036394">
    <property type="entry name" value="Ribosomal_uL22_sf"/>
</dbReference>
<sequence>MEAVAKLRNVPTSPRKMRMVANMVRGQKVTRALGLLKFEANSGAARIEKLLLSALANWQQKNEDERIEDANLYIKEIFVDEGRQLKRLRPAPQGRGHRIRKRSNHVTLVIDSKVVPLGSKAATLQAAESKPAATTAEAAPKKTRRSSAAKKSTETTAEATA</sequence>
<dbReference type="Proteomes" id="UP000198131">
    <property type="component" value="Unassembled WGS sequence"/>
</dbReference>
<evidence type="ECO:0000256" key="9">
    <source>
        <dbReference type="RuleBase" id="RU004006"/>
    </source>
</evidence>
<evidence type="ECO:0000313" key="13">
    <source>
        <dbReference type="Proteomes" id="UP000198131"/>
    </source>
</evidence>
<dbReference type="InterPro" id="IPR047867">
    <property type="entry name" value="Ribosomal_uL22_bac/org-type"/>
</dbReference>
<evidence type="ECO:0000256" key="1">
    <source>
        <dbReference type="ARBA" id="ARBA00009451"/>
    </source>
</evidence>
<evidence type="ECO:0000256" key="7">
    <source>
        <dbReference type="HAMAP-Rule" id="MF_01331"/>
    </source>
</evidence>
<keyword evidence="5 7" id="KW-0687">Ribonucleoprotein</keyword>
<dbReference type="EMBL" id="FYEW01000002">
    <property type="protein sequence ID" value="SNC75614.1"/>
    <property type="molecule type" value="Genomic_DNA"/>
</dbReference>
<dbReference type="Pfam" id="PF00237">
    <property type="entry name" value="Ribosomal_L22"/>
    <property type="match status" value="1"/>
</dbReference>
<evidence type="ECO:0000256" key="3">
    <source>
        <dbReference type="ARBA" id="ARBA00022884"/>
    </source>
</evidence>
<dbReference type="PANTHER" id="PTHR13501">
    <property type="entry name" value="CHLOROPLAST 50S RIBOSOMAL PROTEIN L22-RELATED"/>
    <property type="match status" value="1"/>
</dbReference>
<dbReference type="SUPFAM" id="SSF54843">
    <property type="entry name" value="Ribosomal protein L22"/>
    <property type="match status" value="1"/>
</dbReference>
<dbReference type="GO" id="GO:0003735">
    <property type="term" value="F:structural constituent of ribosome"/>
    <property type="evidence" value="ECO:0007669"/>
    <property type="project" value="InterPro"/>
</dbReference>
<keyword evidence="13" id="KW-1185">Reference proteome</keyword>
<organism evidence="12 13">
    <name type="scientific">Hymenobacter gelipurpurascens</name>
    <dbReference type="NCBI Taxonomy" id="89968"/>
    <lineage>
        <taxon>Bacteria</taxon>
        <taxon>Pseudomonadati</taxon>
        <taxon>Bacteroidota</taxon>
        <taxon>Cytophagia</taxon>
        <taxon>Cytophagales</taxon>
        <taxon>Hymenobacteraceae</taxon>
        <taxon>Hymenobacter</taxon>
    </lineage>
</organism>
<dbReference type="GO" id="GO:0022625">
    <property type="term" value="C:cytosolic large ribosomal subunit"/>
    <property type="evidence" value="ECO:0007669"/>
    <property type="project" value="TreeGrafter"/>
</dbReference>
<dbReference type="CDD" id="cd00336">
    <property type="entry name" value="Ribosomal_L22"/>
    <property type="match status" value="1"/>
</dbReference>
<dbReference type="Gene3D" id="3.90.470.10">
    <property type="entry name" value="Ribosomal protein L22/L17"/>
    <property type="match status" value="1"/>
</dbReference>
<dbReference type="NCBIfam" id="TIGR01044">
    <property type="entry name" value="rplV_bact"/>
    <property type="match status" value="1"/>
</dbReference>
<dbReference type="GO" id="GO:0019843">
    <property type="term" value="F:rRNA binding"/>
    <property type="evidence" value="ECO:0007669"/>
    <property type="project" value="UniProtKB-UniRule"/>
</dbReference>